<accession>A0A1F6Y3S2</accession>
<protein>
    <submittedName>
        <fullName evidence="2">Uncharacterized protein</fullName>
    </submittedName>
</protein>
<evidence type="ECO:0000313" key="2">
    <source>
        <dbReference type="EMBL" id="OGJ01030.1"/>
    </source>
</evidence>
<feature type="transmembrane region" description="Helical" evidence="1">
    <location>
        <begin position="98"/>
        <end position="116"/>
    </location>
</feature>
<gene>
    <name evidence="2" type="ORF">A3I23_01860</name>
</gene>
<keyword evidence="1" id="KW-1133">Transmembrane helix</keyword>
<reference evidence="2 3" key="1">
    <citation type="journal article" date="2016" name="Nat. Commun.">
        <title>Thousands of microbial genomes shed light on interconnected biogeochemical processes in an aquifer system.</title>
        <authorList>
            <person name="Anantharaman K."/>
            <person name="Brown C.T."/>
            <person name="Hug L.A."/>
            <person name="Sharon I."/>
            <person name="Castelle C.J."/>
            <person name="Probst A.J."/>
            <person name="Thomas B.C."/>
            <person name="Singh A."/>
            <person name="Wilkins M.J."/>
            <person name="Karaoz U."/>
            <person name="Brodie E.L."/>
            <person name="Williams K.H."/>
            <person name="Hubbard S.S."/>
            <person name="Banfield J.F."/>
        </authorList>
    </citation>
    <scope>NUCLEOTIDE SEQUENCE [LARGE SCALE GENOMIC DNA]</scope>
</reference>
<organism evidence="2 3">
    <name type="scientific">Candidatus Nomurabacteria bacterium RIFCSPLOWO2_02_FULL_40_67</name>
    <dbReference type="NCBI Taxonomy" id="1801787"/>
    <lineage>
        <taxon>Bacteria</taxon>
        <taxon>Candidatus Nomuraibacteriota</taxon>
    </lineage>
</organism>
<comment type="caution">
    <text evidence="2">The sequence shown here is derived from an EMBL/GenBank/DDBJ whole genome shotgun (WGS) entry which is preliminary data.</text>
</comment>
<feature type="transmembrane region" description="Helical" evidence="1">
    <location>
        <begin position="42"/>
        <end position="59"/>
    </location>
</feature>
<dbReference type="EMBL" id="MFVL01000024">
    <property type="protein sequence ID" value="OGJ01030.1"/>
    <property type="molecule type" value="Genomic_DNA"/>
</dbReference>
<evidence type="ECO:0000313" key="3">
    <source>
        <dbReference type="Proteomes" id="UP000177693"/>
    </source>
</evidence>
<dbReference type="AlphaFoldDB" id="A0A1F6Y3S2"/>
<keyword evidence="1" id="KW-0472">Membrane</keyword>
<name>A0A1F6Y3S2_9BACT</name>
<evidence type="ECO:0000256" key="1">
    <source>
        <dbReference type="SAM" id="Phobius"/>
    </source>
</evidence>
<proteinExistence type="predicted"/>
<feature type="transmembrane region" description="Helical" evidence="1">
    <location>
        <begin position="12"/>
        <end position="36"/>
    </location>
</feature>
<keyword evidence="1" id="KW-0812">Transmembrane</keyword>
<feature type="transmembrane region" description="Helical" evidence="1">
    <location>
        <begin position="71"/>
        <end position="92"/>
    </location>
</feature>
<dbReference type="Proteomes" id="UP000177693">
    <property type="component" value="Unassembled WGS sequence"/>
</dbReference>
<sequence>MNRQKVLNWIGGIWFVVNLPILPFVGPAVYAILGNYFFDQRVPYAVVTLIVFTTFLVLSKSWSGKYMKTPVILSVIVFLYATLQLVVVQDFLVTHRPLLFWIIFVVLVSVICIAVIKAMRGELNK</sequence>